<feature type="domain" description="YHS" evidence="2">
    <location>
        <begin position="45"/>
        <end position="91"/>
    </location>
</feature>
<proteinExistence type="predicted"/>
<dbReference type="EMBL" id="SADE01000003">
    <property type="protein sequence ID" value="RVU35206.1"/>
    <property type="molecule type" value="Genomic_DNA"/>
</dbReference>
<accession>A0A3S2VNN2</accession>
<dbReference type="InterPro" id="IPR007029">
    <property type="entry name" value="YHS_dom"/>
</dbReference>
<evidence type="ECO:0000259" key="2">
    <source>
        <dbReference type="Pfam" id="PF04945"/>
    </source>
</evidence>
<dbReference type="NCBIfam" id="NF041384">
    <property type="entry name" value="YHS_seleno_dom"/>
    <property type="match status" value="1"/>
</dbReference>
<comment type="caution">
    <text evidence="3">The sequence shown here is derived from an EMBL/GenBank/DDBJ whole genome shotgun (WGS) entry which is preliminary data.</text>
</comment>
<keyword evidence="1" id="KW-0732">Signal</keyword>
<evidence type="ECO:0000256" key="1">
    <source>
        <dbReference type="SAM" id="SignalP"/>
    </source>
</evidence>
<dbReference type="RefSeq" id="WP_127767527.1">
    <property type="nucleotide sequence ID" value="NZ_SADE01000003.1"/>
</dbReference>
<reference evidence="4" key="1">
    <citation type="submission" date="2019-01" db="EMBL/GenBank/DDBJ databases">
        <title>Gri0909 isolated from a small marine red alga.</title>
        <authorList>
            <person name="Kim J."/>
            <person name="Jeong S.E."/>
            <person name="Jeon C.O."/>
        </authorList>
    </citation>
    <scope>NUCLEOTIDE SEQUENCE [LARGE SCALE GENOMIC DNA]</scope>
    <source>
        <strain evidence="4">Gri0909</strain>
    </source>
</reference>
<evidence type="ECO:0000313" key="4">
    <source>
        <dbReference type="Proteomes" id="UP000287447"/>
    </source>
</evidence>
<feature type="signal peptide" evidence="1">
    <location>
        <begin position="1"/>
        <end position="25"/>
    </location>
</feature>
<feature type="chain" id="PRO_5018746570" evidence="1">
    <location>
        <begin position="26"/>
        <end position="151"/>
    </location>
</feature>
<organism evidence="3 4">
    <name type="scientific">Hwanghaeella grinnelliae</name>
    <dbReference type="NCBI Taxonomy" id="2500179"/>
    <lineage>
        <taxon>Bacteria</taxon>
        <taxon>Pseudomonadati</taxon>
        <taxon>Pseudomonadota</taxon>
        <taxon>Alphaproteobacteria</taxon>
        <taxon>Rhodospirillales</taxon>
        <taxon>Rhodospirillaceae</taxon>
        <taxon>Hwanghaeella</taxon>
    </lineage>
</organism>
<dbReference type="AlphaFoldDB" id="A0A3S2VNN2"/>
<dbReference type="Pfam" id="PF04945">
    <property type="entry name" value="YHS"/>
    <property type="match status" value="1"/>
</dbReference>
<dbReference type="Proteomes" id="UP000287447">
    <property type="component" value="Unassembled WGS sequence"/>
</dbReference>
<protein>
    <submittedName>
        <fullName evidence="3">YHS domain-containing protein</fullName>
    </submittedName>
</protein>
<gene>
    <name evidence="3" type="ORF">EOI86_20545</name>
</gene>
<keyword evidence="4" id="KW-1185">Reference proteome</keyword>
<sequence length="151" mass="16848">MRKFFAPLFAAMIGVSLFASAPAQAAEDPVFQSFLGTAINGYDPVAYFTEDKPVEGSSDHAYHWNGAEWHFASAENLETFKADPEKYAPQYGGYCAYAVSEGYTAKTEPDAWKIVDGKLYLNYNKDVQEKWAQDISGRIANADKNWPKVLE</sequence>
<name>A0A3S2VNN2_9PROT</name>
<dbReference type="OrthoDB" id="344729at2"/>
<evidence type="ECO:0000313" key="3">
    <source>
        <dbReference type="EMBL" id="RVU35206.1"/>
    </source>
</evidence>